<dbReference type="Pfam" id="PF00034">
    <property type="entry name" value="Cytochrom_C"/>
    <property type="match status" value="1"/>
</dbReference>
<dbReference type="PROSITE" id="PS51007">
    <property type="entry name" value="CYTC"/>
    <property type="match status" value="1"/>
</dbReference>
<dbReference type="InterPro" id="IPR030999">
    <property type="entry name" value="Thiosulf_SoxX"/>
</dbReference>
<dbReference type="GO" id="GO:0046872">
    <property type="term" value="F:metal ion binding"/>
    <property type="evidence" value="ECO:0007669"/>
    <property type="project" value="UniProtKB-KW"/>
</dbReference>
<organism evidence="5">
    <name type="scientific">hydrothermal vent metagenome</name>
    <dbReference type="NCBI Taxonomy" id="652676"/>
    <lineage>
        <taxon>unclassified sequences</taxon>
        <taxon>metagenomes</taxon>
        <taxon>ecological metagenomes</taxon>
    </lineage>
</organism>
<dbReference type="GO" id="GO:0020037">
    <property type="term" value="F:heme binding"/>
    <property type="evidence" value="ECO:0007669"/>
    <property type="project" value="InterPro"/>
</dbReference>
<keyword evidence="3" id="KW-0408">Iron</keyword>
<protein>
    <recommendedName>
        <fullName evidence="4">Cytochrome c domain-containing protein</fullName>
    </recommendedName>
</protein>
<dbReference type="EMBL" id="UOEC01000151">
    <property type="protein sequence ID" value="VAV97966.1"/>
    <property type="molecule type" value="Genomic_DNA"/>
</dbReference>
<reference evidence="5" key="1">
    <citation type="submission" date="2018-06" db="EMBL/GenBank/DDBJ databases">
        <authorList>
            <person name="Zhirakovskaya E."/>
        </authorList>
    </citation>
    <scope>NUCLEOTIDE SEQUENCE</scope>
</reference>
<dbReference type="InterPro" id="IPR036909">
    <property type="entry name" value="Cyt_c-like_dom_sf"/>
</dbReference>
<evidence type="ECO:0000313" key="5">
    <source>
        <dbReference type="EMBL" id="VAV97966.1"/>
    </source>
</evidence>
<dbReference type="NCBIfam" id="TIGR04485">
    <property type="entry name" value="thiosulf_SoxX"/>
    <property type="match status" value="1"/>
</dbReference>
<dbReference type="InterPro" id="IPR009056">
    <property type="entry name" value="Cyt_c-like_dom"/>
</dbReference>
<sequence>MRKTKLAAGILAIAATVGIQSALADSHIVKIKIEDDAVKASLTGKAGDAAVGRKVATSRKKGNCLACHVITDLKENPFHGNVGPPLDGVASRYSEAEIRLRIIDATVLNEDTIMPPFYKVDGLNRVNKKFKNKTVLSAQEVEDVLAYVMTLK</sequence>
<dbReference type="GO" id="GO:0009055">
    <property type="term" value="F:electron transfer activity"/>
    <property type="evidence" value="ECO:0007669"/>
    <property type="project" value="InterPro"/>
</dbReference>
<gene>
    <name evidence="5" type="ORF">MNBD_ALPHA08-61</name>
</gene>
<dbReference type="AlphaFoldDB" id="A0A3B0SAN0"/>
<keyword evidence="1" id="KW-0349">Heme</keyword>
<dbReference type="SUPFAM" id="SSF46626">
    <property type="entry name" value="Cytochrome c"/>
    <property type="match status" value="1"/>
</dbReference>
<evidence type="ECO:0000256" key="1">
    <source>
        <dbReference type="ARBA" id="ARBA00022617"/>
    </source>
</evidence>
<name>A0A3B0SAN0_9ZZZZ</name>
<evidence type="ECO:0000256" key="2">
    <source>
        <dbReference type="ARBA" id="ARBA00022723"/>
    </source>
</evidence>
<evidence type="ECO:0000259" key="4">
    <source>
        <dbReference type="PROSITE" id="PS51007"/>
    </source>
</evidence>
<dbReference type="Gene3D" id="1.10.760.10">
    <property type="entry name" value="Cytochrome c-like domain"/>
    <property type="match status" value="1"/>
</dbReference>
<feature type="domain" description="Cytochrome c" evidence="4">
    <location>
        <begin position="47"/>
        <end position="152"/>
    </location>
</feature>
<proteinExistence type="predicted"/>
<evidence type="ECO:0000256" key="3">
    <source>
        <dbReference type="ARBA" id="ARBA00023004"/>
    </source>
</evidence>
<keyword evidence="2" id="KW-0479">Metal-binding</keyword>
<accession>A0A3B0SAN0</accession>